<dbReference type="PANTHER" id="PTHR40128">
    <property type="entry name" value="EXPRESSED PROTEIN"/>
    <property type="match status" value="1"/>
</dbReference>
<accession>A0A2J6QPJ6</accession>
<evidence type="ECO:0000313" key="2">
    <source>
        <dbReference type="Proteomes" id="UP000235672"/>
    </source>
</evidence>
<gene>
    <name evidence="1" type="ORF">NA56DRAFT_742359</name>
</gene>
<proteinExistence type="predicted"/>
<protein>
    <recommendedName>
        <fullName evidence="3">Phytanoyl-CoA dioxygenase</fullName>
    </recommendedName>
</protein>
<organism evidence="1 2">
    <name type="scientific">Hyaloscypha hepaticicola</name>
    <dbReference type="NCBI Taxonomy" id="2082293"/>
    <lineage>
        <taxon>Eukaryota</taxon>
        <taxon>Fungi</taxon>
        <taxon>Dikarya</taxon>
        <taxon>Ascomycota</taxon>
        <taxon>Pezizomycotina</taxon>
        <taxon>Leotiomycetes</taxon>
        <taxon>Helotiales</taxon>
        <taxon>Hyaloscyphaceae</taxon>
        <taxon>Hyaloscypha</taxon>
    </lineage>
</organism>
<reference evidence="1 2" key="1">
    <citation type="submission" date="2016-05" db="EMBL/GenBank/DDBJ databases">
        <title>A degradative enzymes factory behind the ericoid mycorrhizal symbiosis.</title>
        <authorList>
            <consortium name="DOE Joint Genome Institute"/>
            <person name="Martino E."/>
            <person name="Morin E."/>
            <person name="Grelet G."/>
            <person name="Kuo A."/>
            <person name="Kohler A."/>
            <person name="Daghino S."/>
            <person name="Barry K."/>
            <person name="Choi C."/>
            <person name="Cichocki N."/>
            <person name="Clum A."/>
            <person name="Copeland A."/>
            <person name="Hainaut M."/>
            <person name="Haridas S."/>
            <person name="Labutti K."/>
            <person name="Lindquist E."/>
            <person name="Lipzen A."/>
            <person name="Khouja H.-R."/>
            <person name="Murat C."/>
            <person name="Ohm R."/>
            <person name="Olson A."/>
            <person name="Spatafora J."/>
            <person name="Veneault-Fourrey C."/>
            <person name="Henrissat B."/>
            <person name="Grigoriev I."/>
            <person name="Martin F."/>
            <person name="Perotto S."/>
        </authorList>
    </citation>
    <scope>NUCLEOTIDE SEQUENCE [LARGE SCALE GENOMIC DNA]</scope>
    <source>
        <strain evidence="1 2">UAMH 7357</strain>
    </source>
</reference>
<evidence type="ECO:0000313" key="1">
    <source>
        <dbReference type="EMBL" id="PMD28196.1"/>
    </source>
</evidence>
<dbReference type="OrthoDB" id="2328924at2759"/>
<dbReference type="AlphaFoldDB" id="A0A2J6QPJ6"/>
<dbReference type="Pfam" id="PF05721">
    <property type="entry name" value="PhyH"/>
    <property type="match status" value="1"/>
</dbReference>
<dbReference type="Proteomes" id="UP000235672">
    <property type="component" value="Unassembled WGS sequence"/>
</dbReference>
<dbReference type="SUPFAM" id="SSF51197">
    <property type="entry name" value="Clavaminate synthase-like"/>
    <property type="match status" value="1"/>
</dbReference>
<dbReference type="Gene3D" id="2.60.120.620">
    <property type="entry name" value="q2cbj1_9rhob like domain"/>
    <property type="match status" value="1"/>
</dbReference>
<dbReference type="InterPro" id="IPR008775">
    <property type="entry name" value="Phytyl_CoA_dOase-like"/>
</dbReference>
<sequence length="337" mass="37331">MPDINSFQGSYANEEPVTEKQFVADGILPPEQVGQLRPSDPNLPIEELRERLEKDNYLFLKGLLPREDVLKAREGYFKFLSPSGVLKPGTEPVEGIFDMSKDIAGFPGIGAGGTAGNGKPGGDQAAVFVDLALQAHMEDFYAEDFCKHPALISFIAKLTGWGDNTLMFRRSLLRNNIPGAHAIGVHYDQIFLRHGDSVSNITAWCPMGDIKVTGGGLIYLENSKSIGQEIEAEFFRKAEEVCFTDEEAKYAFNSNMMATGLLSEEPSAFAKQFNRRWLVSAYEAGDVVLHDAFAIHASTINKDPEGVIRLATDLRFCDSSRPYDKRWCNFYRVGDGV</sequence>
<keyword evidence="2" id="KW-1185">Reference proteome</keyword>
<name>A0A2J6QPJ6_9HELO</name>
<dbReference type="EMBL" id="KZ613464">
    <property type="protein sequence ID" value="PMD28196.1"/>
    <property type="molecule type" value="Genomic_DNA"/>
</dbReference>
<dbReference type="PANTHER" id="PTHR40128:SF1">
    <property type="entry name" value="PHYTANOYL-COA HYDROXYLASE"/>
    <property type="match status" value="1"/>
</dbReference>
<evidence type="ECO:0008006" key="3">
    <source>
        <dbReference type="Google" id="ProtNLM"/>
    </source>
</evidence>
<dbReference type="STRING" id="1745343.A0A2J6QPJ6"/>